<dbReference type="AlphaFoldDB" id="A0A058Z2N2"/>
<dbReference type="STRING" id="691883.A0A058Z2N2"/>
<dbReference type="SMART" id="SM00184">
    <property type="entry name" value="RING"/>
    <property type="match status" value="1"/>
</dbReference>
<dbReference type="Pfam" id="PF13639">
    <property type="entry name" value="zf-RING_2"/>
    <property type="match status" value="1"/>
</dbReference>
<feature type="region of interest" description="Disordered" evidence="2">
    <location>
        <begin position="25"/>
        <end position="83"/>
    </location>
</feature>
<feature type="region of interest" description="Disordered" evidence="2">
    <location>
        <begin position="168"/>
        <end position="215"/>
    </location>
</feature>
<evidence type="ECO:0000256" key="3">
    <source>
        <dbReference type="SAM" id="Phobius"/>
    </source>
</evidence>
<evidence type="ECO:0000313" key="6">
    <source>
        <dbReference type="Proteomes" id="UP000030693"/>
    </source>
</evidence>
<feature type="region of interest" description="Disordered" evidence="2">
    <location>
        <begin position="392"/>
        <end position="415"/>
    </location>
</feature>
<keyword evidence="3" id="KW-0812">Transmembrane</keyword>
<feature type="compositionally biased region" description="Low complexity" evidence="2">
    <location>
        <begin position="558"/>
        <end position="567"/>
    </location>
</feature>
<keyword evidence="1" id="KW-0862">Zinc</keyword>
<dbReference type="eggNOG" id="KOG0800">
    <property type="taxonomic scope" value="Eukaryota"/>
</dbReference>
<proteinExistence type="predicted"/>
<dbReference type="GeneID" id="20529852"/>
<protein>
    <recommendedName>
        <fullName evidence="4">RING-type domain-containing protein</fullName>
    </recommendedName>
</protein>
<feature type="region of interest" description="Disordered" evidence="2">
    <location>
        <begin position="716"/>
        <end position="759"/>
    </location>
</feature>
<feature type="region of interest" description="Disordered" evidence="2">
    <location>
        <begin position="767"/>
        <end position="786"/>
    </location>
</feature>
<dbReference type="PROSITE" id="PS50089">
    <property type="entry name" value="ZF_RING_2"/>
    <property type="match status" value="1"/>
</dbReference>
<reference evidence="5" key="1">
    <citation type="submission" date="2013-04" db="EMBL/GenBank/DDBJ databases">
        <title>The Genome Sequence of Fonticula alba ATCC 38817.</title>
        <authorList>
            <consortium name="The Broad Institute Genomics Platform"/>
            <person name="Russ C."/>
            <person name="Cuomo C."/>
            <person name="Burger G."/>
            <person name="Gray M.W."/>
            <person name="Holland P.W.H."/>
            <person name="King N."/>
            <person name="Lang F.B.F."/>
            <person name="Roger A.J."/>
            <person name="Ruiz-Trillo I."/>
            <person name="Brown M."/>
            <person name="Walker B."/>
            <person name="Young S."/>
            <person name="Zeng Q."/>
            <person name="Gargeya S."/>
            <person name="Fitzgerald M."/>
            <person name="Haas B."/>
            <person name="Abouelleil A."/>
            <person name="Allen A.W."/>
            <person name="Alvarado L."/>
            <person name="Arachchi H.M."/>
            <person name="Berlin A.M."/>
            <person name="Chapman S.B."/>
            <person name="Gainer-Dewar J."/>
            <person name="Goldberg J."/>
            <person name="Griggs A."/>
            <person name="Gujja S."/>
            <person name="Hansen M."/>
            <person name="Howarth C."/>
            <person name="Imamovic A."/>
            <person name="Ireland A."/>
            <person name="Larimer J."/>
            <person name="McCowan C."/>
            <person name="Murphy C."/>
            <person name="Pearson M."/>
            <person name="Poon T.W."/>
            <person name="Priest M."/>
            <person name="Roberts A."/>
            <person name="Saif S."/>
            <person name="Shea T."/>
            <person name="Sisk P."/>
            <person name="Sykes S."/>
            <person name="Wortman J."/>
            <person name="Nusbaum C."/>
            <person name="Birren B."/>
        </authorList>
    </citation>
    <scope>NUCLEOTIDE SEQUENCE [LARGE SCALE GENOMIC DNA]</scope>
    <source>
        <strain evidence="5">ATCC 38817</strain>
    </source>
</reference>
<dbReference type="GO" id="GO:0008270">
    <property type="term" value="F:zinc ion binding"/>
    <property type="evidence" value="ECO:0007669"/>
    <property type="project" value="UniProtKB-KW"/>
</dbReference>
<feature type="transmembrane region" description="Helical" evidence="3">
    <location>
        <begin position="269"/>
        <end position="292"/>
    </location>
</feature>
<feature type="compositionally biased region" description="Low complexity" evidence="2">
    <location>
        <begin position="528"/>
        <end position="540"/>
    </location>
</feature>
<sequence length="786" mass="79580">MSTAKHEEGAPVPFRASRLAAFAIRPGSVTNTPSPRIGTPPIHAHAPPVPGGNSLADRPASGDATRDFGRMDYQAPGHPHERAPRRLSFLGRSQAMPLQSSGAWSDTGSSSQESLHDVQSSQHQQQLQQAPPPAYDLAGSMAVQMIPAAGGPGPDSAAYSAARWNATSPPYPEDVSGGGPGNGHATGDPSLDMARQQSSSSTPTSARPGQRHRRATVARNVHRLLAAHRSFARFMQWCKMAVSFVEILVDTAALTIGPSTGQCAPLFKFLIAHLAMSAGFAALSIVTLALMTGSPAEERRPVKYARRTLRVMGTAWFAGAHWYMFRRGGYTLHRAPVMHWTTVAWIVKGYISLAMPLIIQLVLLTCLPCVMGAWSAAATGAAAAASARAAAGQQGDGGRRGGSSASNAPKVDKGADEARIKNLPALVFQPGGDLADDDALCAICLGDYEPGETFRRLPCKHHFHMRCIDQWLPVNKHCPLCMQSIDSVPSAGDASPLGGRADGGVGIILGLSGLGGALFLGTGTSRASSRGSLDASSPGSSPGGGALSTGTEGPYRLQQQQQQQQQQHVLPTVGPGSNGSGSGSEACVSVAGSSGPRAGHRQLTPDLSAYRLHVACGRCGDQYPASSRRLATDVPGLCGRCQSANSGTPGAGSGAGGGSVPAGVLAAHPAAGGAGTPGDGATGGALAHQHLATGGGAVAASDGSLILLPGSAAGTTGLGEERPGSGAGVGGATATLGGGGGGGGGRGTGPAADQADLPDRYSLVAVAGDREGRHPTPGGTLKVRSP</sequence>
<feature type="domain" description="RING-type" evidence="4">
    <location>
        <begin position="441"/>
        <end position="481"/>
    </location>
</feature>
<evidence type="ECO:0000256" key="1">
    <source>
        <dbReference type="PROSITE-ProRule" id="PRU00175"/>
    </source>
</evidence>
<feature type="region of interest" description="Disordered" evidence="2">
    <location>
        <begin position="96"/>
        <end position="134"/>
    </location>
</feature>
<keyword evidence="1" id="KW-0863">Zinc-finger</keyword>
<keyword evidence="1" id="KW-0479">Metal-binding</keyword>
<dbReference type="InterPro" id="IPR001841">
    <property type="entry name" value="Znf_RING"/>
</dbReference>
<feature type="transmembrane region" description="Helical" evidence="3">
    <location>
        <begin position="304"/>
        <end position="325"/>
    </location>
</feature>
<keyword evidence="6" id="KW-1185">Reference proteome</keyword>
<dbReference type="InterPro" id="IPR013083">
    <property type="entry name" value="Znf_RING/FYVE/PHD"/>
</dbReference>
<dbReference type="OrthoDB" id="8062037at2759"/>
<feature type="transmembrane region" description="Helical" evidence="3">
    <location>
        <begin position="345"/>
        <end position="367"/>
    </location>
</feature>
<evidence type="ECO:0000256" key="2">
    <source>
        <dbReference type="SAM" id="MobiDB-lite"/>
    </source>
</evidence>
<dbReference type="PANTHER" id="PTHR46225">
    <property type="entry name" value="C3H4 TYPE ZINC FINGER PROTEIN"/>
    <property type="match status" value="1"/>
</dbReference>
<dbReference type="CDD" id="cd16461">
    <property type="entry name" value="RING-H2_EL5-like"/>
    <property type="match status" value="1"/>
</dbReference>
<name>A0A058Z2N2_FONAL</name>
<accession>A0A058Z2N2</accession>
<feature type="compositionally biased region" description="Polar residues" evidence="2">
    <location>
        <begin position="195"/>
        <end position="207"/>
    </location>
</feature>
<dbReference type="EMBL" id="KB932209">
    <property type="protein sequence ID" value="KCV68198.1"/>
    <property type="molecule type" value="Genomic_DNA"/>
</dbReference>
<dbReference type="SUPFAM" id="SSF57850">
    <property type="entry name" value="RING/U-box"/>
    <property type="match status" value="1"/>
</dbReference>
<dbReference type="RefSeq" id="XP_009497252.1">
    <property type="nucleotide sequence ID" value="XM_009498977.1"/>
</dbReference>
<feature type="compositionally biased region" description="Low complexity" evidence="2">
    <location>
        <begin position="100"/>
        <end position="129"/>
    </location>
</feature>
<evidence type="ECO:0000259" key="4">
    <source>
        <dbReference type="PROSITE" id="PS50089"/>
    </source>
</evidence>
<dbReference type="PANTHER" id="PTHR46225:SF19">
    <property type="entry name" value="RING-TYPE DOMAIN-CONTAINING PROTEIN"/>
    <property type="match status" value="1"/>
</dbReference>
<organism evidence="5">
    <name type="scientific">Fonticula alba</name>
    <name type="common">Slime mold</name>
    <dbReference type="NCBI Taxonomy" id="691883"/>
    <lineage>
        <taxon>Eukaryota</taxon>
        <taxon>Rotosphaerida</taxon>
        <taxon>Fonticulaceae</taxon>
        <taxon>Fonticula</taxon>
    </lineage>
</organism>
<dbReference type="Gene3D" id="3.30.40.10">
    <property type="entry name" value="Zinc/RING finger domain, C3HC4 (zinc finger)"/>
    <property type="match status" value="1"/>
</dbReference>
<gene>
    <name evidence="5" type="ORF">H696_05127</name>
</gene>
<keyword evidence="3" id="KW-1133">Transmembrane helix</keyword>
<evidence type="ECO:0000313" key="5">
    <source>
        <dbReference type="EMBL" id="KCV68198.1"/>
    </source>
</evidence>
<dbReference type="Proteomes" id="UP000030693">
    <property type="component" value="Unassembled WGS sequence"/>
</dbReference>
<feature type="compositionally biased region" description="Gly residues" evidence="2">
    <location>
        <begin position="725"/>
        <end position="748"/>
    </location>
</feature>
<keyword evidence="3" id="KW-0472">Membrane</keyword>
<feature type="region of interest" description="Disordered" evidence="2">
    <location>
        <begin position="528"/>
        <end position="602"/>
    </location>
</feature>